<evidence type="ECO:0000313" key="3">
    <source>
        <dbReference type="Proteomes" id="UP000001822"/>
    </source>
</evidence>
<feature type="signal peptide" evidence="1">
    <location>
        <begin position="1"/>
        <end position="19"/>
    </location>
</feature>
<evidence type="ECO:0000256" key="1">
    <source>
        <dbReference type="SAM" id="SignalP"/>
    </source>
</evidence>
<proteinExistence type="predicted"/>
<dbReference type="Proteomes" id="UP000001822">
    <property type="component" value="Chromosome"/>
</dbReference>
<gene>
    <name evidence="2" type="ordered locus">CHU_2553</name>
</gene>
<dbReference type="PROSITE" id="PS51257">
    <property type="entry name" value="PROKAR_LIPOPROTEIN"/>
    <property type="match status" value="1"/>
</dbReference>
<organism evidence="2 3">
    <name type="scientific">Cytophaga hutchinsonii (strain ATCC 33406 / DSM 1761 / CIP 103989 / NBRC 15051 / NCIMB 9469 / D465)</name>
    <dbReference type="NCBI Taxonomy" id="269798"/>
    <lineage>
        <taxon>Bacteria</taxon>
        <taxon>Pseudomonadati</taxon>
        <taxon>Bacteroidota</taxon>
        <taxon>Cytophagia</taxon>
        <taxon>Cytophagales</taxon>
        <taxon>Cytophagaceae</taxon>
        <taxon>Cytophaga</taxon>
    </lineage>
</organism>
<keyword evidence="3" id="KW-1185">Reference proteome</keyword>
<accession>A0A6N4STT7</accession>
<dbReference type="KEGG" id="chu:CHU_2553"/>
<name>A0A6N4STT7_CYTH3</name>
<feature type="chain" id="PRO_5027016355" description="Lipocalin-like domain-containing protein" evidence="1">
    <location>
        <begin position="20"/>
        <end position="133"/>
    </location>
</feature>
<reference evidence="2 3" key="1">
    <citation type="journal article" date="2007" name="Appl. Environ. Microbiol.">
        <title>Genome sequence of the cellulolytic gliding bacterium Cytophaga hutchinsonii.</title>
        <authorList>
            <person name="Xie G."/>
            <person name="Bruce D.C."/>
            <person name="Challacombe J.F."/>
            <person name="Chertkov O."/>
            <person name="Detter J.C."/>
            <person name="Gilna P."/>
            <person name="Han C.S."/>
            <person name="Lucas S."/>
            <person name="Misra M."/>
            <person name="Myers G.L."/>
            <person name="Richardson P."/>
            <person name="Tapia R."/>
            <person name="Thayer N."/>
            <person name="Thompson L.S."/>
            <person name="Brettin T.S."/>
            <person name="Henrissat B."/>
            <person name="Wilson D.B."/>
            <person name="McBride M.J."/>
        </authorList>
    </citation>
    <scope>NUCLEOTIDE SEQUENCE [LARGE SCALE GENOMIC DNA]</scope>
    <source>
        <strain evidence="3">ATCC 33406 / DSM 1761 / CIP 103989 / NBRC 15051 / NCIMB 9469 / D465</strain>
    </source>
</reference>
<evidence type="ECO:0000313" key="2">
    <source>
        <dbReference type="EMBL" id="ABG59806.1"/>
    </source>
</evidence>
<dbReference type="RefSeq" id="WP_011585916.1">
    <property type="nucleotide sequence ID" value="NC_008255.1"/>
</dbReference>
<dbReference type="EMBL" id="CP000383">
    <property type="protein sequence ID" value="ABG59806.1"/>
    <property type="molecule type" value="Genomic_DNA"/>
</dbReference>
<protein>
    <recommendedName>
        <fullName evidence="4">Lipocalin-like domain-containing protein</fullName>
    </recommendedName>
</protein>
<evidence type="ECO:0008006" key="4">
    <source>
        <dbReference type="Google" id="ProtNLM"/>
    </source>
</evidence>
<sequence>MKKNSILFITLAFLSGTFACITPKEAQQLKKATADWRESPAVLEAYADGPFSGTFLILRENTKFEHTSSGMLQSFEAGSWNRNHDTINLYYVNSAQQIKQHQKVYIDRNTSTLIFEGDTLPEPMRLRIVICEL</sequence>
<keyword evidence="1" id="KW-0732">Signal</keyword>
<dbReference type="AlphaFoldDB" id="A0A6N4STT7"/>